<comment type="caution">
    <text evidence="1">The sequence shown here is derived from an EMBL/GenBank/DDBJ whole genome shotgun (WGS) entry which is preliminary data.</text>
</comment>
<reference evidence="1 2" key="1">
    <citation type="journal article" date="2019" name="Int. J. Syst. Evol. Microbiol.">
        <title>The Global Catalogue of Microorganisms (GCM) 10K type strain sequencing project: providing services to taxonomists for standard genome sequencing and annotation.</title>
        <authorList>
            <consortium name="The Broad Institute Genomics Platform"/>
            <consortium name="The Broad Institute Genome Sequencing Center for Infectious Disease"/>
            <person name="Wu L."/>
            <person name="Ma J."/>
        </authorList>
    </citation>
    <scope>NUCLEOTIDE SEQUENCE [LARGE SCALE GENOMIC DNA]</scope>
    <source>
        <strain evidence="1 2">JCM 16114</strain>
    </source>
</reference>
<dbReference type="Proteomes" id="UP001499843">
    <property type="component" value="Unassembled WGS sequence"/>
</dbReference>
<name>A0ABN3CD38_9ACTN</name>
<evidence type="ECO:0000313" key="2">
    <source>
        <dbReference type="Proteomes" id="UP001499843"/>
    </source>
</evidence>
<organism evidence="1 2">
    <name type="scientific">Nonomuraea monospora</name>
    <dbReference type="NCBI Taxonomy" id="568818"/>
    <lineage>
        <taxon>Bacteria</taxon>
        <taxon>Bacillati</taxon>
        <taxon>Actinomycetota</taxon>
        <taxon>Actinomycetes</taxon>
        <taxon>Streptosporangiales</taxon>
        <taxon>Streptosporangiaceae</taxon>
        <taxon>Nonomuraea</taxon>
    </lineage>
</organism>
<proteinExistence type="predicted"/>
<accession>A0ABN3CD38</accession>
<keyword evidence="2" id="KW-1185">Reference proteome</keyword>
<evidence type="ECO:0000313" key="1">
    <source>
        <dbReference type="EMBL" id="GAA2207298.1"/>
    </source>
</evidence>
<dbReference type="EMBL" id="BAAAQX010000006">
    <property type="protein sequence ID" value="GAA2207298.1"/>
    <property type="molecule type" value="Genomic_DNA"/>
</dbReference>
<gene>
    <name evidence="1" type="ORF">GCM10009850_027560</name>
</gene>
<sequence length="264" mass="28142">MTGGTAMNSHRASPPSPLPAGRFASALAVAAVLCAGLTGCSEDRLAGVCDVVLDGSGSSEPKTGFDAEQRVRAQLPRQLFQAGCRTVTFEPITGASRSAYCTADDVDLDPDAAGNLDRPALRNTRRGLAVQRAGELLGCVRTDQREVPGSDVLGGLWRAAEERPTGGAGYHLIVFSDFMATDPKGGDHPLNLYEDDLSTPEKRRAIIERLAADKRIPNLSGVRLVTIGYGTLQGRDPVAFPAFDAFWKELLKDKAHCPVEPKKV</sequence>
<evidence type="ECO:0008006" key="3">
    <source>
        <dbReference type="Google" id="ProtNLM"/>
    </source>
</evidence>
<protein>
    <recommendedName>
        <fullName evidence="3">Lipoprotein</fullName>
    </recommendedName>
</protein>